<evidence type="ECO:0000256" key="1">
    <source>
        <dbReference type="ARBA" id="ARBA00007921"/>
    </source>
</evidence>
<dbReference type="PROSITE" id="PS51713">
    <property type="entry name" value="G_ERA"/>
    <property type="match status" value="1"/>
</dbReference>
<evidence type="ECO:0000259" key="10">
    <source>
        <dbReference type="PROSITE" id="PS51713"/>
    </source>
</evidence>
<dbReference type="RefSeq" id="WP_318635537.1">
    <property type="nucleotide sequence ID" value="NZ_CP137845.1"/>
</dbReference>
<dbReference type="SUPFAM" id="SSF52540">
    <property type="entry name" value="P-loop containing nucleoside triphosphate hydrolases"/>
    <property type="match status" value="1"/>
</dbReference>
<evidence type="ECO:0000256" key="5">
    <source>
        <dbReference type="ARBA" id="ARBA00023134"/>
    </source>
</evidence>
<evidence type="ECO:0000313" key="12">
    <source>
        <dbReference type="Proteomes" id="UP001303601"/>
    </source>
</evidence>
<dbReference type="InterPro" id="IPR027417">
    <property type="entry name" value="P-loop_NTPase"/>
</dbReference>
<keyword evidence="6" id="KW-0699">rRNA-binding</keyword>
<keyword evidence="4 6" id="KW-0694">RNA-binding</keyword>
<feature type="region of interest" description="G5" evidence="7">
    <location>
        <begin position="151"/>
        <end position="153"/>
    </location>
</feature>
<dbReference type="PANTHER" id="PTHR42698">
    <property type="entry name" value="GTPASE ERA"/>
    <property type="match status" value="1"/>
</dbReference>
<gene>
    <name evidence="6 11" type="primary">era</name>
    <name evidence="11" type="ORF">R9B83_00195</name>
</gene>
<feature type="region of interest" description="G2" evidence="7">
    <location>
        <begin position="38"/>
        <end position="42"/>
    </location>
</feature>
<dbReference type="InterPro" id="IPR015946">
    <property type="entry name" value="KH_dom-like_a/b"/>
</dbReference>
<evidence type="ECO:0000256" key="8">
    <source>
        <dbReference type="RuleBase" id="RU003761"/>
    </source>
</evidence>
<dbReference type="Proteomes" id="UP001303601">
    <property type="component" value="Chromosome"/>
</dbReference>
<feature type="binding site" evidence="6">
    <location>
        <begin position="122"/>
        <end position="125"/>
    </location>
    <ligand>
        <name>GTP</name>
        <dbReference type="ChEBI" id="CHEBI:37565"/>
    </ligand>
</feature>
<dbReference type="GeneID" id="94493284"/>
<evidence type="ECO:0000256" key="3">
    <source>
        <dbReference type="ARBA" id="ARBA00022741"/>
    </source>
</evidence>
<keyword evidence="6" id="KW-0472">Membrane</keyword>
<name>A0ABZ0PAD9_9BACT</name>
<dbReference type="InterPro" id="IPR006073">
    <property type="entry name" value="GTP-bd"/>
</dbReference>
<reference evidence="11" key="1">
    <citation type="submission" date="2023-11" db="EMBL/GenBank/DDBJ databases">
        <title>Completed genome sequence of Mycoplasma equirhinis type strain M432/72.</title>
        <authorList>
            <person name="Spergser J."/>
        </authorList>
    </citation>
    <scope>NUCLEOTIDE SEQUENCE [LARGE SCALE GENOMIC DNA]</scope>
    <source>
        <strain evidence="11">M432/72</strain>
    </source>
</reference>
<proteinExistence type="inferred from homology"/>
<keyword evidence="5 6" id="KW-0342">GTP-binding</keyword>
<comment type="function">
    <text evidence="6">An essential GTPase that binds both GDP and GTP, with rapid nucleotide exchange. Plays a role in 16S rRNA processing and 30S ribosomal subunit biogenesis and possibly also in cell cycle regulation and energy metabolism.</text>
</comment>
<dbReference type="InterPro" id="IPR009019">
    <property type="entry name" value="KH_sf_prok-type"/>
</dbReference>
<dbReference type="NCBIfam" id="TIGR00436">
    <property type="entry name" value="era"/>
    <property type="match status" value="1"/>
</dbReference>
<dbReference type="Gene3D" id="3.30.300.20">
    <property type="match status" value="1"/>
</dbReference>
<evidence type="ECO:0000259" key="9">
    <source>
        <dbReference type="PROSITE" id="PS50823"/>
    </source>
</evidence>
<dbReference type="InterPro" id="IPR030388">
    <property type="entry name" value="G_ERA_dom"/>
</dbReference>
<feature type="region of interest" description="G1" evidence="7">
    <location>
        <begin position="12"/>
        <end position="19"/>
    </location>
</feature>
<dbReference type="CDD" id="cd22534">
    <property type="entry name" value="KH-II_Era"/>
    <property type="match status" value="1"/>
</dbReference>
<dbReference type="NCBIfam" id="NF000908">
    <property type="entry name" value="PRK00089.1"/>
    <property type="match status" value="1"/>
</dbReference>
<feature type="domain" description="KH type-2" evidence="9">
    <location>
        <begin position="203"/>
        <end position="282"/>
    </location>
</feature>
<evidence type="ECO:0000256" key="4">
    <source>
        <dbReference type="ARBA" id="ARBA00022884"/>
    </source>
</evidence>
<protein>
    <recommendedName>
        <fullName evidence="2 6">GTPase Era</fullName>
    </recommendedName>
</protein>
<accession>A0ABZ0PAD9</accession>
<feature type="region of interest" description="G4" evidence="7">
    <location>
        <begin position="122"/>
        <end position="125"/>
    </location>
</feature>
<dbReference type="CDD" id="cd04163">
    <property type="entry name" value="Era"/>
    <property type="match status" value="1"/>
</dbReference>
<organism evidence="11 12">
    <name type="scientific">Metamycoplasma equirhinis</name>
    <dbReference type="NCBI Taxonomy" id="92402"/>
    <lineage>
        <taxon>Bacteria</taxon>
        <taxon>Bacillati</taxon>
        <taxon>Mycoplasmatota</taxon>
        <taxon>Mycoplasmoidales</taxon>
        <taxon>Metamycoplasmataceae</taxon>
        <taxon>Metamycoplasma</taxon>
    </lineage>
</organism>
<dbReference type="SUPFAM" id="SSF54814">
    <property type="entry name" value="Prokaryotic type KH domain (KH-domain type II)"/>
    <property type="match status" value="1"/>
</dbReference>
<dbReference type="InterPro" id="IPR005662">
    <property type="entry name" value="GTPase_Era-like"/>
</dbReference>
<feature type="binding site" evidence="6">
    <location>
        <begin position="12"/>
        <end position="19"/>
    </location>
    <ligand>
        <name>GTP</name>
        <dbReference type="ChEBI" id="CHEBI:37565"/>
    </ligand>
</feature>
<keyword evidence="3 6" id="KW-0547">Nucleotide-binding</keyword>
<evidence type="ECO:0000256" key="2">
    <source>
        <dbReference type="ARBA" id="ARBA00020484"/>
    </source>
</evidence>
<evidence type="ECO:0000256" key="7">
    <source>
        <dbReference type="PROSITE-ProRule" id="PRU01050"/>
    </source>
</evidence>
<feature type="binding site" evidence="6">
    <location>
        <begin position="59"/>
        <end position="63"/>
    </location>
    <ligand>
        <name>GTP</name>
        <dbReference type="ChEBI" id="CHEBI:37565"/>
    </ligand>
</feature>
<dbReference type="NCBIfam" id="TIGR00231">
    <property type="entry name" value="small_GTP"/>
    <property type="match status" value="1"/>
</dbReference>
<dbReference type="Gene3D" id="3.40.50.300">
    <property type="entry name" value="P-loop containing nucleotide triphosphate hydrolases"/>
    <property type="match status" value="1"/>
</dbReference>
<feature type="region of interest" description="G3" evidence="7">
    <location>
        <begin position="59"/>
        <end position="62"/>
    </location>
</feature>
<dbReference type="Pfam" id="PF07650">
    <property type="entry name" value="KH_2"/>
    <property type="match status" value="1"/>
</dbReference>
<evidence type="ECO:0000313" key="11">
    <source>
        <dbReference type="EMBL" id="WPB53987.1"/>
    </source>
</evidence>
<evidence type="ECO:0000256" key="6">
    <source>
        <dbReference type="HAMAP-Rule" id="MF_00367"/>
    </source>
</evidence>
<keyword evidence="6" id="KW-0963">Cytoplasm</keyword>
<dbReference type="EMBL" id="CP137845">
    <property type="protein sequence ID" value="WPB53987.1"/>
    <property type="molecule type" value="Genomic_DNA"/>
</dbReference>
<dbReference type="Pfam" id="PF01926">
    <property type="entry name" value="MMR_HSR1"/>
    <property type="match status" value="1"/>
</dbReference>
<dbReference type="HAMAP" id="MF_00367">
    <property type="entry name" value="GTPase_Era"/>
    <property type="match status" value="1"/>
</dbReference>
<dbReference type="PANTHER" id="PTHR42698:SF1">
    <property type="entry name" value="GTPASE ERA, MITOCHONDRIAL"/>
    <property type="match status" value="1"/>
</dbReference>
<dbReference type="InterPro" id="IPR004044">
    <property type="entry name" value="KH_dom_type_2"/>
</dbReference>
<dbReference type="InterPro" id="IPR005225">
    <property type="entry name" value="Small_GTP-bd"/>
</dbReference>
<keyword evidence="12" id="KW-1185">Reference proteome</keyword>
<comment type="similarity">
    <text evidence="1 6 7 8">Belongs to the TRAFAC class TrmE-Era-EngA-EngB-Septin-like GTPase superfamily. Era GTPase family.</text>
</comment>
<dbReference type="PROSITE" id="PS50823">
    <property type="entry name" value="KH_TYPE_2"/>
    <property type="match status" value="1"/>
</dbReference>
<sequence length="296" mass="33965">MIKQICTVALIGRPNVGKSTILNNILDFNLAIVTNQAQTTRDQIRGIYNDEKYQIIFVDTPGIHKAEYLISEKLNEKSYSALQEVDLVLFVCPADQEIGKGDQYIIKRINDLNIQNKIAVISKIDLIDDRSELNKKAKKLKEIGFKRILGVGNNLKQTYSDLIEEIKPFCYESEALYEEDQYGDITLRFMAKEIIREAAIENLYEEIPHSIAVEINEFIEPDEDAFPYKIDATIYVKKESQKAIVIGKSGSMIKKISVLSRQKMINTFQHKVNLVIKVKVDDNWVNNEQKIKKLGY</sequence>
<feature type="domain" description="Era-type G" evidence="10">
    <location>
        <begin position="4"/>
        <end position="172"/>
    </location>
</feature>
<keyword evidence="6" id="KW-1003">Cell membrane</keyword>
<keyword evidence="6" id="KW-0690">Ribosome biogenesis</keyword>
<comment type="subunit">
    <text evidence="6">Monomer.</text>
</comment>
<comment type="subcellular location">
    <subcellularLocation>
        <location evidence="6">Cytoplasm</location>
    </subcellularLocation>
    <subcellularLocation>
        <location evidence="6">Cell membrane</location>
        <topology evidence="6">Peripheral membrane protein</topology>
    </subcellularLocation>
</comment>